<keyword evidence="4" id="KW-1185">Reference proteome</keyword>
<comment type="caution">
    <text evidence="3">The sequence shown here is derived from an EMBL/GenBank/DDBJ whole genome shotgun (WGS) entry which is preliminary data.</text>
</comment>
<proteinExistence type="predicted"/>
<name>A0ABV6T3M8_9RHOB</name>
<evidence type="ECO:0000313" key="3">
    <source>
        <dbReference type="EMBL" id="MFC0811506.1"/>
    </source>
</evidence>
<gene>
    <name evidence="3" type="ORF">ACFHYO_05165</name>
</gene>
<accession>A0ABV6T3M8</accession>
<feature type="transmembrane region" description="Helical" evidence="2">
    <location>
        <begin position="42"/>
        <end position="63"/>
    </location>
</feature>
<evidence type="ECO:0000313" key="4">
    <source>
        <dbReference type="Proteomes" id="UP001589920"/>
    </source>
</evidence>
<evidence type="ECO:0000256" key="2">
    <source>
        <dbReference type="SAM" id="Phobius"/>
    </source>
</evidence>
<keyword evidence="2" id="KW-1133">Transmembrane helix</keyword>
<evidence type="ECO:0000256" key="1">
    <source>
        <dbReference type="SAM" id="MobiDB-lite"/>
    </source>
</evidence>
<reference evidence="3 4" key="1">
    <citation type="submission" date="2024-09" db="EMBL/GenBank/DDBJ databases">
        <authorList>
            <person name="Sun Q."/>
            <person name="Mori K."/>
        </authorList>
    </citation>
    <scope>NUCLEOTIDE SEQUENCE [LARGE SCALE GENOMIC DNA]</scope>
    <source>
        <strain evidence="3 4">KCTC 42086</strain>
    </source>
</reference>
<keyword evidence="2" id="KW-0472">Membrane</keyword>
<protein>
    <submittedName>
        <fullName evidence="3">Uncharacterized protein</fullName>
    </submittedName>
</protein>
<keyword evidence="2" id="KW-0812">Transmembrane</keyword>
<dbReference type="RefSeq" id="WP_394318858.1">
    <property type="nucleotide sequence ID" value="NZ_JBHMQU010000018.1"/>
</dbReference>
<feature type="region of interest" description="Disordered" evidence="1">
    <location>
        <begin position="259"/>
        <end position="288"/>
    </location>
</feature>
<dbReference type="Proteomes" id="UP001589920">
    <property type="component" value="Unassembled WGS sequence"/>
</dbReference>
<sequence>MSLLRRITRALRLTLAALGGIWSVLMMLVMAGSLALSVAMTMLPAVFSAVAGVVEGVTGLRSLATRQSDDLARVQARAAAEAAERRAATGRADNLARELADSRAANARLARELADAPVTYRGSRMAARQAVKDTATRVSRRTAIATTRNVASMAGEALPVIGIGVIAAATAWELADACAMMGEMRALDAAFNPDDPVREDEVCGMEVPTRAELWEKVRASPGAVWAGAQGLYDDLPELSAAYGRGAGWLGGLWDQAFGEDAPAAPPLPREGLPAGPGTRTPSATGAAP</sequence>
<feature type="transmembrane region" description="Helical" evidence="2">
    <location>
        <begin position="12"/>
        <end position="36"/>
    </location>
</feature>
<feature type="compositionally biased region" description="Polar residues" evidence="1">
    <location>
        <begin position="279"/>
        <end position="288"/>
    </location>
</feature>
<organism evidence="3 4">
    <name type="scientific">Paracoccus panacisoli</name>
    <dbReference type="NCBI Taxonomy" id="1510163"/>
    <lineage>
        <taxon>Bacteria</taxon>
        <taxon>Pseudomonadati</taxon>
        <taxon>Pseudomonadota</taxon>
        <taxon>Alphaproteobacteria</taxon>
        <taxon>Rhodobacterales</taxon>
        <taxon>Paracoccaceae</taxon>
        <taxon>Paracoccus</taxon>
    </lineage>
</organism>
<dbReference type="EMBL" id="JBHMQU010000018">
    <property type="protein sequence ID" value="MFC0811506.1"/>
    <property type="molecule type" value="Genomic_DNA"/>
</dbReference>